<keyword evidence="2" id="KW-1133">Transmembrane helix</keyword>
<name>A0A915NSM5_9BILA</name>
<accession>A0A915NSM5</accession>
<evidence type="ECO:0000256" key="1">
    <source>
        <dbReference type="SAM" id="MobiDB-lite"/>
    </source>
</evidence>
<reference evidence="4" key="1">
    <citation type="submission" date="2022-11" db="UniProtKB">
        <authorList>
            <consortium name="WormBaseParasite"/>
        </authorList>
    </citation>
    <scope>IDENTIFICATION</scope>
</reference>
<dbReference type="AlphaFoldDB" id="A0A915NSM5"/>
<evidence type="ECO:0000256" key="2">
    <source>
        <dbReference type="SAM" id="Phobius"/>
    </source>
</evidence>
<feature type="region of interest" description="Disordered" evidence="1">
    <location>
        <begin position="1"/>
        <end position="22"/>
    </location>
</feature>
<feature type="transmembrane region" description="Helical" evidence="2">
    <location>
        <begin position="156"/>
        <end position="177"/>
    </location>
</feature>
<evidence type="ECO:0000313" key="4">
    <source>
        <dbReference type="WBParaSite" id="scf7180000419907.g4471"/>
    </source>
</evidence>
<proteinExistence type="predicted"/>
<sequence>MDNFIPTTSNNNYNISSPNNYPSHQQRRLQWISFNLKNKNLNNQSTNSILNSSSFYNNNSQQNSSYFNYSPQQTFESFDKVTKKLSRGVLLSKLFWRRFCPNCRKRRKNGANLTEENERRNSSNSRLEKCWSRKLSMETQKTKKEVLILGKPIKEWAFWIIVAFLASLTIKDIVNLVTEYCKHPKKSDMSVRFNETMKMPNITFCMSREQAWSHFKLNTTENKQLWDKTIATQLANMTKKEDFLSKQWDYRIVM</sequence>
<keyword evidence="2" id="KW-0472">Membrane</keyword>
<keyword evidence="2" id="KW-0812">Transmembrane</keyword>
<dbReference type="WBParaSite" id="scf7180000419907.g4471">
    <property type="protein sequence ID" value="scf7180000419907.g4471"/>
    <property type="gene ID" value="scf7180000419907.g4471"/>
</dbReference>
<organism evidence="3 4">
    <name type="scientific">Meloidogyne floridensis</name>
    <dbReference type="NCBI Taxonomy" id="298350"/>
    <lineage>
        <taxon>Eukaryota</taxon>
        <taxon>Metazoa</taxon>
        <taxon>Ecdysozoa</taxon>
        <taxon>Nematoda</taxon>
        <taxon>Chromadorea</taxon>
        <taxon>Rhabditida</taxon>
        <taxon>Tylenchina</taxon>
        <taxon>Tylenchomorpha</taxon>
        <taxon>Tylenchoidea</taxon>
        <taxon>Meloidogynidae</taxon>
        <taxon>Meloidogyninae</taxon>
        <taxon>Meloidogyne</taxon>
    </lineage>
</organism>
<evidence type="ECO:0000313" key="3">
    <source>
        <dbReference type="Proteomes" id="UP000887560"/>
    </source>
</evidence>
<dbReference type="Proteomes" id="UP000887560">
    <property type="component" value="Unplaced"/>
</dbReference>
<protein>
    <submittedName>
        <fullName evidence="4">Uncharacterized protein</fullName>
    </submittedName>
</protein>
<keyword evidence="3" id="KW-1185">Reference proteome</keyword>